<accession>A0A2S4JL96</accession>
<keyword evidence="5" id="KW-1185">Reference proteome</keyword>
<dbReference type="InterPro" id="IPR051052">
    <property type="entry name" value="Diverse_substrate_MTase"/>
</dbReference>
<dbReference type="GO" id="GO:0032259">
    <property type="term" value="P:methylation"/>
    <property type="evidence" value="ECO:0007669"/>
    <property type="project" value="UniProtKB-KW"/>
</dbReference>
<reference evidence="5" key="1">
    <citation type="submission" date="2015-12" db="EMBL/GenBank/DDBJ databases">
        <authorList>
            <person name="Lodha T.D."/>
            <person name="Chintalapati S."/>
            <person name="Chintalapati V.R."/>
            <person name="Sravanthi T."/>
        </authorList>
    </citation>
    <scope>NUCLEOTIDE SEQUENCE [LARGE SCALE GENOMIC DNA]</scope>
    <source>
        <strain evidence="5">JC133</strain>
    </source>
</reference>
<name>A0A2S4JL96_9SPIO</name>
<sequence>MIGLIDPSPDDTILELCCGTGSVSLRLAKIVRKRIRASDLSSDQIRIARSKAGILRRNVEFSVQDASDTEYDDACSDKIVISGALHEIRVDRRIAIYREVRRLLKKDGHFFVSEPDMSERGWGKESFEFMFGRWNPEYVTAYELIHDGIQREVEEAGFRQESSCASNFGVFRSRRFVRTGWPRFVYTPAQTGHSFRRKADGDSGVIRTLIPAESGQFFRSSGINSA</sequence>
<protein>
    <recommendedName>
        <fullName evidence="3">Methyltransferase domain-containing protein</fullName>
    </recommendedName>
</protein>
<dbReference type="PANTHER" id="PTHR44942">
    <property type="entry name" value="METHYLTRANSF_11 DOMAIN-CONTAINING PROTEIN"/>
    <property type="match status" value="1"/>
</dbReference>
<evidence type="ECO:0000256" key="1">
    <source>
        <dbReference type="ARBA" id="ARBA00022603"/>
    </source>
</evidence>
<dbReference type="SUPFAM" id="SSF53335">
    <property type="entry name" value="S-adenosyl-L-methionine-dependent methyltransferases"/>
    <property type="match status" value="1"/>
</dbReference>
<evidence type="ECO:0000313" key="5">
    <source>
        <dbReference type="Proteomes" id="UP000237350"/>
    </source>
</evidence>
<gene>
    <name evidence="4" type="ORF">AU468_09810</name>
</gene>
<evidence type="ECO:0000259" key="3">
    <source>
        <dbReference type="Pfam" id="PF13649"/>
    </source>
</evidence>
<dbReference type="Gene3D" id="3.40.50.150">
    <property type="entry name" value="Vaccinia Virus protein VP39"/>
    <property type="match status" value="1"/>
</dbReference>
<dbReference type="GO" id="GO:0008168">
    <property type="term" value="F:methyltransferase activity"/>
    <property type="evidence" value="ECO:0007669"/>
    <property type="project" value="UniProtKB-KW"/>
</dbReference>
<dbReference type="PANTHER" id="PTHR44942:SF4">
    <property type="entry name" value="METHYLTRANSFERASE TYPE 11 DOMAIN-CONTAINING PROTEIN"/>
    <property type="match status" value="1"/>
</dbReference>
<dbReference type="CDD" id="cd02440">
    <property type="entry name" value="AdoMet_MTases"/>
    <property type="match status" value="1"/>
</dbReference>
<keyword evidence="1" id="KW-0489">Methyltransferase</keyword>
<comment type="caution">
    <text evidence="4">The sequence shown here is derived from an EMBL/GenBank/DDBJ whole genome shotgun (WGS) entry which is preliminary data.</text>
</comment>
<dbReference type="InterPro" id="IPR041698">
    <property type="entry name" value="Methyltransf_25"/>
</dbReference>
<organism evidence="4 5">
    <name type="scientific">Alkalispirochaeta sphaeroplastigenens</name>
    <dbReference type="NCBI Taxonomy" id="1187066"/>
    <lineage>
        <taxon>Bacteria</taxon>
        <taxon>Pseudomonadati</taxon>
        <taxon>Spirochaetota</taxon>
        <taxon>Spirochaetia</taxon>
        <taxon>Spirochaetales</taxon>
        <taxon>Spirochaetaceae</taxon>
        <taxon>Alkalispirochaeta</taxon>
    </lineage>
</organism>
<dbReference type="InterPro" id="IPR029063">
    <property type="entry name" value="SAM-dependent_MTases_sf"/>
</dbReference>
<dbReference type="Pfam" id="PF13649">
    <property type="entry name" value="Methyltransf_25"/>
    <property type="match status" value="1"/>
</dbReference>
<feature type="domain" description="Methyltransferase" evidence="3">
    <location>
        <begin position="13"/>
        <end position="108"/>
    </location>
</feature>
<dbReference type="EMBL" id="LPWH01000078">
    <property type="protein sequence ID" value="POR00262.1"/>
    <property type="molecule type" value="Genomic_DNA"/>
</dbReference>
<evidence type="ECO:0000256" key="2">
    <source>
        <dbReference type="ARBA" id="ARBA00022679"/>
    </source>
</evidence>
<evidence type="ECO:0000313" key="4">
    <source>
        <dbReference type="EMBL" id="POR00262.1"/>
    </source>
</evidence>
<proteinExistence type="predicted"/>
<keyword evidence="2" id="KW-0808">Transferase</keyword>
<dbReference type="AlphaFoldDB" id="A0A2S4JL96"/>
<dbReference type="Proteomes" id="UP000237350">
    <property type="component" value="Unassembled WGS sequence"/>
</dbReference>